<keyword evidence="1" id="KW-0472">Membrane</keyword>
<gene>
    <name evidence="2" type="ORF">TSOC_014584</name>
</gene>
<reference evidence="2 3" key="1">
    <citation type="journal article" date="2017" name="Mol. Biol. Evol.">
        <title>The 4-celled Tetrabaena socialis nuclear genome reveals the essential components for genetic control of cell number at the origin of multicellularity in the volvocine lineage.</title>
        <authorList>
            <person name="Featherston J."/>
            <person name="Arakaki Y."/>
            <person name="Hanschen E.R."/>
            <person name="Ferris P.J."/>
            <person name="Michod R.E."/>
            <person name="Olson B.J.S.C."/>
            <person name="Nozaki H."/>
            <person name="Durand P.M."/>
        </authorList>
    </citation>
    <scope>NUCLEOTIDE SEQUENCE [LARGE SCALE GENOMIC DNA]</scope>
    <source>
        <strain evidence="2 3">NIES-571</strain>
    </source>
</reference>
<keyword evidence="1" id="KW-1133">Transmembrane helix</keyword>
<sequence>VKLPDDDVNGDSDLDVSRGGSNLEQGVLGVLYTLSKENSDTRVVIHWALLKIVLDAWQVLTTIVQPAQQGWDINSKSTWWQSIAVLNFAWLGGMGYGAYLAVLYAMVAALGLNVVLCVWVAWCFKEQKFPVVWPIKAFDVTALNLL</sequence>
<dbReference type="AlphaFoldDB" id="A0A2J7ZH79"/>
<organism evidence="2 3">
    <name type="scientific">Tetrabaena socialis</name>
    <dbReference type="NCBI Taxonomy" id="47790"/>
    <lineage>
        <taxon>Eukaryota</taxon>
        <taxon>Viridiplantae</taxon>
        <taxon>Chlorophyta</taxon>
        <taxon>core chlorophytes</taxon>
        <taxon>Chlorophyceae</taxon>
        <taxon>CS clade</taxon>
        <taxon>Chlamydomonadales</taxon>
        <taxon>Tetrabaenaceae</taxon>
        <taxon>Tetrabaena</taxon>
    </lineage>
</organism>
<name>A0A2J7ZH79_9CHLO</name>
<dbReference type="Proteomes" id="UP000236333">
    <property type="component" value="Unassembled WGS sequence"/>
</dbReference>
<protein>
    <submittedName>
        <fullName evidence="2">Uncharacterized protein</fullName>
    </submittedName>
</protein>
<evidence type="ECO:0000313" key="3">
    <source>
        <dbReference type="Proteomes" id="UP000236333"/>
    </source>
</evidence>
<keyword evidence="3" id="KW-1185">Reference proteome</keyword>
<dbReference type="InterPro" id="IPR052994">
    <property type="entry name" value="Tiny_macrocysts_regulators"/>
</dbReference>
<evidence type="ECO:0000256" key="1">
    <source>
        <dbReference type="SAM" id="Phobius"/>
    </source>
</evidence>
<dbReference type="EMBL" id="PGGS01002433">
    <property type="protein sequence ID" value="PNG99633.1"/>
    <property type="molecule type" value="Genomic_DNA"/>
</dbReference>
<feature type="non-terminal residue" evidence="2">
    <location>
        <position position="146"/>
    </location>
</feature>
<dbReference type="OrthoDB" id="548149at2759"/>
<evidence type="ECO:0000313" key="2">
    <source>
        <dbReference type="EMBL" id="PNG99633.1"/>
    </source>
</evidence>
<proteinExistence type="predicted"/>
<feature type="non-terminal residue" evidence="2">
    <location>
        <position position="1"/>
    </location>
</feature>
<comment type="caution">
    <text evidence="2">The sequence shown here is derived from an EMBL/GenBank/DDBJ whole genome shotgun (WGS) entry which is preliminary data.</text>
</comment>
<dbReference type="PANTHER" id="PTHR31600:SF2">
    <property type="entry name" value="GAMETE ENRICHED GENE 10 PROTEIN-RELATED"/>
    <property type="match status" value="1"/>
</dbReference>
<accession>A0A2J7ZH79</accession>
<dbReference type="PANTHER" id="PTHR31600">
    <property type="entry name" value="TINY MACROCYSTS PROTEIN B-RELATED"/>
    <property type="match status" value="1"/>
</dbReference>
<keyword evidence="1" id="KW-0812">Transmembrane</keyword>
<feature type="transmembrane region" description="Helical" evidence="1">
    <location>
        <begin position="96"/>
        <end position="122"/>
    </location>
</feature>